<keyword evidence="3" id="KW-0285">Flavoprotein</keyword>
<dbReference type="GO" id="GO:0009055">
    <property type="term" value="F:electron transfer activity"/>
    <property type="evidence" value="ECO:0007669"/>
    <property type="project" value="InterPro"/>
</dbReference>
<dbReference type="PANTHER" id="PTHR43153:SF11">
    <property type="entry name" value="ELECTRON TRANSFER FLAVOPROTEIN, SUBUNIT ALPHA (ETFA)"/>
    <property type="match status" value="1"/>
</dbReference>
<dbReference type="Pfam" id="PF01012">
    <property type="entry name" value="ETF"/>
    <property type="match status" value="1"/>
</dbReference>
<organism evidence="6 7">
    <name type="scientific">Symbiobacterium thermophilum</name>
    <dbReference type="NCBI Taxonomy" id="2734"/>
    <lineage>
        <taxon>Bacteria</taxon>
        <taxon>Bacillati</taxon>
        <taxon>Bacillota</taxon>
        <taxon>Clostridia</taxon>
        <taxon>Eubacteriales</taxon>
        <taxon>Symbiobacteriaceae</taxon>
        <taxon>Symbiobacterium</taxon>
    </lineage>
</organism>
<dbReference type="SUPFAM" id="SSF52402">
    <property type="entry name" value="Adenine nucleotide alpha hydrolases-like"/>
    <property type="match status" value="1"/>
</dbReference>
<feature type="binding site" evidence="4">
    <location>
        <begin position="255"/>
        <end position="262"/>
    </location>
    <ligand>
        <name>FAD</name>
        <dbReference type="ChEBI" id="CHEBI:57692"/>
    </ligand>
</feature>
<dbReference type="SUPFAM" id="SSF52467">
    <property type="entry name" value="DHS-like NAD/FAD-binding domain"/>
    <property type="match status" value="1"/>
</dbReference>
<dbReference type="EMBL" id="PIUK01000054">
    <property type="protein sequence ID" value="MBY6276043.1"/>
    <property type="molecule type" value="Genomic_DNA"/>
</dbReference>
<evidence type="ECO:0000256" key="1">
    <source>
        <dbReference type="ARBA" id="ARBA00005817"/>
    </source>
</evidence>
<evidence type="ECO:0000313" key="7">
    <source>
        <dbReference type="Proteomes" id="UP000732377"/>
    </source>
</evidence>
<dbReference type="AlphaFoldDB" id="A0A953I7S9"/>
<dbReference type="Proteomes" id="UP000732377">
    <property type="component" value="Unassembled WGS sequence"/>
</dbReference>
<dbReference type="Gene3D" id="3.40.50.620">
    <property type="entry name" value="HUPs"/>
    <property type="match status" value="1"/>
</dbReference>
<accession>A0A953I7S9</accession>
<reference evidence="6" key="1">
    <citation type="submission" date="2017-11" db="EMBL/GenBank/DDBJ databases">
        <title>Three new genomes from thermophilic consortium.</title>
        <authorList>
            <person name="Quaggio R."/>
            <person name="Amgarten D."/>
            <person name="Setubal J.C."/>
        </authorList>
    </citation>
    <scope>NUCLEOTIDE SEQUENCE</scope>
    <source>
        <strain evidence="6">ZCTH01-B2</strain>
    </source>
</reference>
<keyword evidence="2" id="KW-0813">Transport</keyword>
<evidence type="ECO:0000259" key="5">
    <source>
        <dbReference type="SMART" id="SM00893"/>
    </source>
</evidence>
<evidence type="ECO:0000256" key="3">
    <source>
        <dbReference type="ARBA" id="ARBA00022630"/>
    </source>
</evidence>
<dbReference type="InterPro" id="IPR014731">
    <property type="entry name" value="ETF_asu_C"/>
</dbReference>
<protein>
    <submittedName>
        <fullName evidence="6">Electron transfer flavoprotein subunit alpha/FixB family protein</fullName>
    </submittedName>
</protein>
<feature type="binding site" evidence="4">
    <location>
        <begin position="223"/>
        <end position="224"/>
    </location>
    <ligand>
        <name>FAD</name>
        <dbReference type="ChEBI" id="CHEBI:57692"/>
    </ligand>
</feature>
<dbReference type="Pfam" id="PF00766">
    <property type="entry name" value="ETF_alpha"/>
    <property type="match status" value="1"/>
</dbReference>
<dbReference type="PIRSF" id="PIRSF000089">
    <property type="entry name" value="Electra_flavoP_a"/>
    <property type="match status" value="1"/>
</dbReference>
<feature type="binding site" evidence="4">
    <location>
        <position position="198"/>
    </location>
    <ligand>
        <name>FAD</name>
        <dbReference type="ChEBI" id="CHEBI:57692"/>
    </ligand>
</feature>
<dbReference type="InterPro" id="IPR014730">
    <property type="entry name" value="ETF_a/b_N"/>
</dbReference>
<comment type="cofactor">
    <cofactor evidence="4">
        <name>FAD</name>
        <dbReference type="ChEBI" id="CHEBI:57692"/>
    </cofactor>
    <text evidence="4">Binds 1 FAD per dimer.</text>
</comment>
<name>A0A953I7S9_SYMTR</name>
<proteinExistence type="inferred from homology"/>
<dbReference type="Gene3D" id="3.40.50.1220">
    <property type="entry name" value="TPP-binding domain"/>
    <property type="match status" value="1"/>
</dbReference>
<dbReference type="InterPro" id="IPR001308">
    <property type="entry name" value="ETF_a/FixB"/>
</dbReference>
<feature type="domain" description="Electron transfer flavoprotein alpha/beta-subunit N-terminal" evidence="5">
    <location>
        <begin position="2"/>
        <end position="177"/>
    </location>
</feature>
<evidence type="ECO:0000256" key="2">
    <source>
        <dbReference type="ARBA" id="ARBA00022448"/>
    </source>
</evidence>
<evidence type="ECO:0000256" key="4">
    <source>
        <dbReference type="PIRSR" id="PIRSR000089-1"/>
    </source>
</evidence>
<dbReference type="SMART" id="SM00893">
    <property type="entry name" value="ETF"/>
    <property type="match status" value="1"/>
</dbReference>
<keyword evidence="4" id="KW-0274">FAD</keyword>
<dbReference type="FunFam" id="3.40.50.1220:FF:000004">
    <property type="entry name" value="Electron transfer flavoprotein"/>
    <property type="match status" value="1"/>
</dbReference>
<gene>
    <name evidence="6" type="ORF">CWE10_07435</name>
</gene>
<sequence>MNNIYVIADIPDHAYELISKAATIGGNVTVFVKGDRAVAEECFSFGAHRVKLMPRPGNTIWERYATSICSYVEQERPELILVGATRRGKTLAAYMAGLLDCPYISEAKKLEVNGNTITASRTIYGGLAEKSLEISGQTVIVSIAANTFDKVKVDMPANGEITEIMFSESKGLLLVAMKEKEVSSVNLNESDVVIGVGRGFGNKENLKLAEEVAELLGGELGCTRPVAEDLHWLPEERYIGISGAVIKPNLYLCAGISGQIQHVYGIRDAKMIVAIDKNENAPIFKVADYYIVGDLLEVLPEIISALKQA</sequence>
<dbReference type="GO" id="GO:0033539">
    <property type="term" value="P:fatty acid beta-oxidation using acyl-CoA dehydrogenase"/>
    <property type="evidence" value="ECO:0007669"/>
    <property type="project" value="TreeGrafter"/>
</dbReference>
<comment type="caution">
    <text evidence="6">The sequence shown here is derived from an EMBL/GenBank/DDBJ whole genome shotgun (WGS) entry which is preliminary data.</text>
</comment>
<dbReference type="GO" id="GO:0050660">
    <property type="term" value="F:flavin adenine dinucleotide binding"/>
    <property type="evidence" value="ECO:0007669"/>
    <property type="project" value="InterPro"/>
</dbReference>
<dbReference type="PANTHER" id="PTHR43153">
    <property type="entry name" value="ELECTRON TRANSFER FLAVOPROTEIN ALPHA"/>
    <property type="match status" value="1"/>
</dbReference>
<evidence type="ECO:0000313" key="6">
    <source>
        <dbReference type="EMBL" id="MBY6276043.1"/>
    </source>
</evidence>
<comment type="similarity">
    <text evidence="1">Belongs to the ETF alpha-subunit/FixB family.</text>
</comment>
<dbReference type="RefSeq" id="WP_273378978.1">
    <property type="nucleotide sequence ID" value="NZ_PIUK01000054.1"/>
</dbReference>
<dbReference type="InterPro" id="IPR029035">
    <property type="entry name" value="DHS-like_NAD/FAD-binding_dom"/>
</dbReference>
<dbReference type="InterPro" id="IPR014729">
    <property type="entry name" value="Rossmann-like_a/b/a_fold"/>
</dbReference>